<feature type="compositionally biased region" description="Polar residues" evidence="3">
    <location>
        <begin position="143"/>
        <end position="154"/>
    </location>
</feature>
<evidence type="ECO:0000313" key="6">
    <source>
        <dbReference type="Proteomes" id="UP001516023"/>
    </source>
</evidence>
<comment type="caution">
    <text evidence="5">The sequence shown here is derived from an EMBL/GenBank/DDBJ whole genome shotgun (WGS) entry which is preliminary data.</text>
</comment>
<feature type="compositionally biased region" description="Polar residues" evidence="3">
    <location>
        <begin position="1122"/>
        <end position="1138"/>
    </location>
</feature>
<name>A0ABD3R052_9STRA</name>
<organism evidence="5 6">
    <name type="scientific">Cyclotella cryptica</name>
    <dbReference type="NCBI Taxonomy" id="29204"/>
    <lineage>
        <taxon>Eukaryota</taxon>
        <taxon>Sar</taxon>
        <taxon>Stramenopiles</taxon>
        <taxon>Ochrophyta</taxon>
        <taxon>Bacillariophyta</taxon>
        <taxon>Coscinodiscophyceae</taxon>
        <taxon>Thalassiosirophycidae</taxon>
        <taxon>Stephanodiscales</taxon>
        <taxon>Stephanodiscaceae</taxon>
        <taxon>Cyclotella</taxon>
    </lineage>
</organism>
<feature type="compositionally biased region" description="Polar residues" evidence="3">
    <location>
        <begin position="569"/>
        <end position="584"/>
    </location>
</feature>
<feature type="compositionally biased region" description="Basic and acidic residues" evidence="3">
    <location>
        <begin position="593"/>
        <end position="605"/>
    </location>
</feature>
<dbReference type="Proteomes" id="UP001516023">
    <property type="component" value="Unassembled WGS sequence"/>
</dbReference>
<feature type="region of interest" description="Disordered" evidence="3">
    <location>
        <begin position="1102"/>
        <end position="1141"/>
    </location>
</feature>
<evidence type="ECO:0000256" key="1">
    <source>
        <dbReference type="ARBA" id="ARBA00022574"/>
    </source>
</evidence>
<dbReference type="SUPFAM" id="SSF50978">
    <property type="entry name" value="WD40 repeat-like"/>
    <property type="match status" value="1"/>
</dbReference>
<feature type="compositionally biased region" description="Polar residues" evidence="3">
    <location>
        <begin position="32"/>
        <end position="45"/>
    </location>
</feature>
<evidence type="ECO:0000259" key="4">
    <source>
        <dbReference type="Pfam" id="PF17120"/>
    </source>
</evidence>
<proteinExistence type="predicted"/>
<feature type="region of interest" description="Disordered" evidence="3">
    <location>
        <begin position="199"/>
        <end position="258"/>
    </location>
</feature>
<gene>
    <name evidence="5" type="ORF">HJC23_007834</name>
</gene>
<keyword evidence="6" id="KW-1185">Reference proteome</keyword>
<feature type="region of interest" description="Disordered" evidence="3">
    <location>
        <begin position="1"/>
        <end position="45"/>
    </location>
</feature>
<dbReference type="InterPro" id="IPR036322">
    <property type="entry name" value="WD40_repeat_dom_sf"/>
</dbReference>
<feature type="compositionally biased region" description="Polar residues" evidence="3">
    <location>
        <begin position="224"/>
        <end position="246"/>
    </location>
</feature>
<evidence type="ECO:0000313" key="5">
    <source>
        <dbReference type="EMBL" id="KAL3805873.1"/>
    </source>
</evidence>
<keyword evidence="2" id="KW-0677">Repeat</keyword>
<dbReference type="EMBL" id="JABMIG020000001">
    <property type="protein sequence ID" value="KAL3805873.1"/>
    <property type="molecule type" value="Genomic_DNA"/>
</dbReference>
<dbReference type="PANTHER" id="PTHR46170">
    <property type="entry name" value="GATOR COMPLEX PROTEIN WDR59"/>
    <property type="match status" value="1"/>
</dbReference>
<feature type="region of interest" description="Disordered" evidence="3">
    <location>
        <begin position="569"/>
        <end position="605"/>
    </location>
</feature>
<dbReference type="InterPro" id="IPR049566">
    <property type="entry name" value="WDR59_RTC1-like_RING_Znf"/>
</dbReference>
<dbReference type="InterPro" id="IPR049567">
    <property type="entry name" value="WDR59-like"/>
</dbReference>
<dbReference type="Pfam" id="PF17120">
    <property type="entry name" value="zf-RING_16"/>
    <property type="match status" value="1"/>
</dbReference>
<reference evidence="5 6" key="1">
    <citation type="journal article" date="2020" name="G3 (Bethesda)">
        <title>Improved Reference Genome for Cyclotella cryptica CCMP332, a Model for Cell Wall Morphogenesis, Salinity Adaptation, and Lipid Production in Diatoms (Bacillariophyta).</title>
        <authorList>
            <person name="Roberts W.R."/>
            <person name="Downey K.M."/>
            <person name="Ruck E.C."/>
            <person name="Traller J.C."/>
            <person name="Alverson A.J."/>
        </authorList>
    </citation>
    <scope>NUCLEOTIDE SEQUENCE [LARGE SCALE GENOMIC DNA]</scope>
    <source>
        <strain evidence="5 6">CCMP332</strain>
    </source>
</reference>
<feature type="domain" description="WDR59/RTC1-like RING zinc finger" evidence="4">
    <location>
        <begin position="1364"/>
        <end position="1410"/>
    </location>
</feature>
<feature type="region of interest" description="Disordered" evidence="3">
    <location>
        <begin position="115"/>
        <end position="154"/>
    </location>
</feature>
<dbReference type="PANTHER" id="PTHR46170:SF1">
    <property type="entry name" value="GATOR COMPLEX PROTEIN WDR59"/>
    <property type="match status" value="1"/>
</dbReference>
<evidence type="ECO:0000256" key="2">
    <source>
        <dbReference type="ARBA" id="ARBA00022737"/>
    </source>
</evidence>
<protein>
    <recommendedName>
        <fullName evidence="4">WDR59/RTC1-like RING zinc finger domain-containing protein</fullName>
    </recommendedName>
</protein>
<keyword evidence="1" id="KW-0853">WD repeat</keyword>
<evidence type="ECO:0000256" key="3">
    <source>
        <dbReference type="SAM" id="MobiDB-lite"/>
    </source>
</evidence>
<sequence length="1417" mass="153573">MLTNSRNVTDEVGHQCKSTAEKMSIPPDKAVRTSTPRNNPTKVMSSNERLRAAASLSPFNTPSCMAIRRCESSMDHNPTLAAFAGPMGITVVDIMIPQRPWLVLNYASTIHDSSDSFGSRKGSLDSSFRGDISTMAFQPGPPSSNNQSEGKVDESNQLSNSILLATARGNGILIWDCSGRALSPLLGRLNASDAWSGVKPNVGHRNSQNGLAQSAKEDHEDRTPSQLSARPPQLSSTTESTQASVSTDRKSSVMSVSSASSQTTANAVTNYGVASTPATETGHVSGVNANSTVSNSTGTFGCGVVTSLSWKGPSTPILLATVGCTACLFDLRTSLFSGVDDASGGRPYARFSAPAYNNTLIHCAYSHDESLHVFSTLDSTGVVRLWDDRKCTNLSSPEGCLSSFVAHTQAGVGIAALPPPKHGDNTESVNSRWITWGLDKPANSDEKYHDLVVKIWDSLPSQQENIRAHTISTVSADEDELDENEAASSTTNSYHLTASTSMHGAIAARVHPSIPDGLLLFRSVADSVSDTNKLLCPVPGEAVADDGLVVEADSISDSPIRCKKDLSPSLTMAFSPDTPQTSSAPHPPTPNQPKRDQISPDRKKGGWEAQIMQLRNGTADHIVSFRGGGSDEDALCLAPGSGKKDMSDIIAVDLAHKPGGELLLCCLTKNPTECFLSVYGIPELARPNNSNELNTSSAVVDANKVTITSGATEVARVYKNKDSASWWNQSEEDVFGTEVPLSRTLSRVEDDTSLHASARGLERGLTQFDMETPLPVVENITNLIASEKSPTLSRDGGDGMAVSTAINEIETSVHIDFNKAKRSPCPPLCGVAFGKAGALVAFNNGPVKKMWSWYRNAPIKPNHSYTEPTVFKNHEVTPKNLDAVETNEQKTANEGHSESDIPRTLFDLIEMTSAAKIAQWGIELDNDESTNSNDLPSDTSSTSSGEDASYDDSSDESARISQSDSDGFCHVSKFDEYFASSRKSLTQIETESSPIQIHERKQFAGLTSLAPSVFVTRRFDGLILNGQSAELAQLLELGDSWWLLSDFSAPTTWEHAEKTAVTSWNDQSSLHNAPDKMFTVHTAQESSRSASMMGNLKKMFSHQSPSVAMTPPDQRLLRSKKQQNPSTNLSERQPSSSLHKSDEVPLGMYMLENPQTPDAALERFTTTRNLCLRNAKILRDMGEKSKADTWTLLAQAVQSVHTFETDDFDGWGGYNDALTTSLVDQVFRYYEAEGDYQMLASMVCVLTFGRDRRISKGHPNEGSQRYKLLPQRSIRDQIRFDNYLHRYADLLYSWGTLTVRNEISKRLAHAIPGAGGEIVQSKQTIVPNDGVSIGIVFSAFCQRCKVPVGLNTDVCKRCQDFAFRCSICCSAVRGAFTVCPSCGHGGHLNHIISWFEKHQQCPVGCGCRCIVPTKDIA</sequence>
<feature type="region of interest" description="Disordered" evidence="3">
    <location>
        <begin position="925"/>
        <end position="964"/>
    </location>
</feature>
<accession>A0ABD3R052</accession>
<feature type="compositionally biased region" description="Polar residues" evidence="3">
    <location>
        <begin position="929"/>
        <end position="942"/>
    </location>
</feature>